<dbReference type="Gene3D" id="1.10.287.380">
    <property type="entry name" value="Valyl-tRNA synthetase, C-terminal domain"/>
    <property type="match status" value="1"/>
</dbReference>
<evidence type="ECO:0000313" key="6">
    <source>
        <dbReference type="Proteomes" id="UP001597252"/>
    </source>
</evidence>
<feature type="domain" description="ABC transporter" evidence="4">
    <location>
        <begin position="4"/>
        <end position="255"/>
    </location>
</feature>
<dbReference type="InterPro" id="IPR017871">
    <property type="entry name" value="ABC_transporter-like_CS"/>
</dbReference>
<name>A0ABW4E8L3_9LACO</name>
<sequence>MQTLMASGVSKAYGDKQLFKGIDFLINAGDRIGLIGVNGTGKSTLLNGLAEVEPFDQGDVTTPKNYRIAYLAQKPALAVHKRIMDAVYGGDGPVFAALRQYQQALAAYTKAPMDEAAQTAYAKADAKMTQLDGWSVDTDIKTILTQLHLSDLDRTIGSLSGGQQKRVGLAQVLIESPDLLILDEPTNHLDFDSIAWLEQTLSKYKGALLVVTHDRYFLDRVANNIWELDHGQLYRYTGNYEAYVQQKAAQVARDSAAAHKQQQLYQQELTWMHAGAQARTTKQQARINRFNDLKDEMAARPSAQGQVEMQVASTRLGKKVITFKDANLQLGDHQILKDFSWLVQPGQRVGITGENGAGKSTLLNVIAGRLPLDSGVLEIGETVKLGYYTQLSQDLDDSKRVIAYLQAIGEGLVTNTGERISVTQLLEQFLFPRSMHGELIGRLSGGEKRRLYLLQVLMQQPNVLLLDEPTNDLDVATLTVLEDYLAHFPGTVITVSHDRYFLDKVADQLLIFQGRGVIDRYVGAFSDYLQKQLAAPAAKPAAKPKAAPKAQTAKVKTKLTYAESMEHDKLQTQMDAIDDQITGLKAEMAQVPGEDYVRLGDLQAQIDTLNGQLDQMFDRFAELDEYVNE</sequence>
<proteinExistence type="predicted"/>
<dbReference type="PROSITE" id="PS50893">
    <property type="entry name" value="ABC_TRANSPORTER_2"/>
    <property type="match status" value="2"/>
</dbReference>
<evidence type="ECO:0000313" key="5">
    <source>
        <dbReference type="EMBL" id="MFD1486249.1"/>
    </source>
</evidence>
<reference evidence="6" key="1">
    <citation type="journal article" date="2019" name="Int. J. Syst. Evol. Microbiol.">
        <title>The Global Catalogue of Microorganisms (GCM) 10K type strain sequencing project: providing services to taxonomists for standard genome sequencing and annotation.</title>
        <authorList>
            <consortium name="The Broad Institute Genomics Platform"/>
            <consortium name="The Broad Institute Genome Sequencing Center for Infectious Disease"/>
            <person name="Wu L."/>
            <person name="Ma J."/>
        </authorList>
    </citation>
    <scope>NUCLEOTIDE SEQUENCE [LARGE SCALE GENOMIC DNA]</scope>
    <source>
        <strain evidence="6">CCM 8903</strain>
    </source>
</reference>
<dbReference type="InterPro" id="IPR027417">
    <property type="entry name" value="P-loop_NTPase"/>
</dbReference>
<dbReference type="InterPro" id="IPR003439">
    <property type="entry name" value="ABC_transporter-like_ATP-bd"/>
</dbReference>
<evidence type="ECO:0000256" key="1">
    <source>
        <dbReference type="ARBA" id="ARBA00022741"/>
    </source>
</evidence>
<dbReference type="GO" id="GO:0005524">
    <property type="term" value="F:ATP binding"/>
    <property type="evidence" value="ECO:0007669"/>
    <property type="project" value="UniProtKB-KW"/>
</dbReference>
<dbReference type="InterPro" id="IPR003593">
    <property type="entry name" value="AAA+_ATPase"/>
</dbReference>
<keyword evidence="6" id="KW-1185">Reference proteome</keyword>
<dbReference type="Pfam" id="PF16326">
    <property type="entry name" value="ABC_tran_CTD"/>
    <property type="match status" value="1"/>
</dbReference>
<evidence type="ECO:0000259" key="4">
    <source>
        <dbReference type="PROSITE" id="PS50893"/>
    </source>
</evidence>
<comment type="caution">
    <text evidence="5">The sequence shown here is derived from an EMBL/GenBank/DDBJ whole genome shotgun (WGS) entry which is preliminary data.</text>
</comment>
<feature type="coiled-coil region" evidence="3">
    <location>
        <begin position="567"/>
        <end position="619"/>
    </location>
</feature>
<dbReference type="PANTHER" id="PTHR42855:SF1">
    <property type="entry name" value="ABC TRANSPORTER DOMAIN-CONTAINING PROTEIN"/>
    <property type="match status" value="1"/>
</dbReference>
<dbReference type="SUPFAM" id="SSF52540">
    <property type="entry name" value="P-loop containing nucleoside triphosphate hydrolases"/>
    <property type="match status" value="2"/>
</dbReference>
<dbReference type="CDD" id="cd03221">
    <property type="entry name" value="ABCF_EF-3"/>
    <property type="match status" value="2"/>
</dbReference>
<organism evidence="5 6">
    <name type="scientific">Lacticaseibacillus baoqingensis</name>
    <dbReference type="NCBI Taxonomy" id="2486013"/>
    <lineage>
        <taxon>Bacteria</taxon>
        <taxon>Bacillati</taxon>
        <taxon>Bacillota</taxon>
        <taxon>Bacilli</taxon>
        <taxon>Lactobacillales</taxon>
        <taxon>Lactobacillaceae</taxon>
        <taxon>Lacticaseibacillus</taxon>
    </lineage>
</organism>
<keyword evidence="1" id="KW-0547">Nucleotide-binding</keyword>
<dbReference type="InterPro" id="IPR032524">
    <property type="entry name" value="ABC_tran_C"/>
</dbReference>
<dbReference type="Pfam" id="PF12848">
    <property type="entry name" value="ABC_tran_Xtn"/>
    <property type="match status" value="1"/>
</dbReference>
<dbReference type="Gene3D" id="3.40.50.300">
    <property type="entry name" value="P-loop containing nucleotide triphosphate hydrolases"/>
    <property type="match status" value="2"/>
</dbReference>
<dbReference type="Proteomes" id="UP001597252">
    <property type="component" value="Unassembled WGS sequence"/>
</dbReference>
<dbReference type="InterPro" id="IPR051309">
    <property type="entry name" value="ABCF_ATPase"/>
</dbReference>
<dbReference type="InterPro" id="IPR037118">
    <property type="entry name" value="Val-tRNA_synth_C_sf"/>
</dbReference>
<keyword evidence="3" id="KW-0175">Coiled coil</keyword>
<dbReference type="InterPro" id="IPR032781">
    <property type="entry name" value="ABC_tran_Xtn"/>
</dbReference>
<dbReference type="SMART" id="SM00382">
    <property type="entry name" value="AAA"/>
    <property type="match status" value="2"/>
</dbReference>
<dbReference type="Pfam" id="PF00005">
    <property type="entry name" value="ABC_tran"/>
    <property type="match status" value="2"/>
</dbReference>
<dbReference type="PROSITE" id="PS00211">
    <property type="entry name" value="ABC_TRANSPORTER_1"/>
    <property type="match status" value="1"/>
</dbReference>
<dbReference type="RefSeq" id="WP_125751927.1">
    <property type="nucleotide sequence ID" value="NZ_JBHTON010000055.1"/>
</dbReference>
<accession>A0ABW4E8L3</accession>
<protein>
    <submittedName>
        <fullName evidence="5">ABC-F family ATP-binding cassette domain-containing protein</fullName>
    </submittedName>
</protein>
<evidence type="ECO:0000256" key="3">
    <source>
        <dbReference type="SAM" id="Coils"/>
    </source>
</evidence>
<gene>
    <name evidence="5" type="ORF">ACFQ5J_13540</name>
</gene>
<keyword evidence="2 5" id="KW-0067">ATP-binding</keyword>
<dbReference type="EMBL" id="JBHTON010000055">
    <property type="protein sequence ID" value="MFD1486249.1"/>
    <property type="molecule type" value="Genomic_DNA"/>
</dbReference>
<feature type="domain" description="ABC transporter" evidence="4">
    <location>
        <begin position="321"/>
        <end position="541"/>
    </location>
</feature>
<evidence type="ECO:0000256" key="2">
    <source>
        <dbReference type="ARBA" id="ARBA00022840"/>
    </source>
</evidence>
<dbReference type="PANTHER" id="PTHR42855">
    <property type="entry name" value="ABC TRANSPORTER ATP-BINDING SUBUNIT"/>
    <property type="match status" value="1"/>
</dbReference>